<dbReference type="SUPFAM" id="SSF49464">
    <property type="entry name" value="Carboxypeptidase regulatory domain-like"/>
    <property type="match status" value="1"/>
</dbReference>
<feature type="domain" description="TonB-dependent receptor-like beta-barrel" evidence="12">
    <location>
        <begin position="409"/>
        <end position="790"/>
    </location>
</feature>
<dbReference type="Gene3D" id="2.40.170.20">
    <property type="entry name" value="TonB-dependent receptor, beta-barrel domain"/>
    <property type="match status" value="1"/>
</dbReference>
<proteinExistence type="inferred from homology"/>
<comment type="similarity">
    <text evidence="10">Belongs to the TonB-dependent receptor family.</text>
</comment>
<evidence type="ECO:0000256" key="2">
    <source>
        <dbReference type="ARBA" id="ARBA00022448"/>
    </source>
</evidence>
<evidence type="ECO:0000313" key="13">
    <source>
        <dbReference type="EMBL" id="MBM3332237.1"/>
    </source>
</evidence>
<dbReference type="InterPro" id="IPR037066">
    <property type="entry name" value="Plug_dom_sf"/>
</dbReference>
<name>A0A937XFK0_UNCW3</name>
<dbReference type="EMBL" id="VGIR01000069">
    <property type="protein sequence ID" value="MBM3332237.1"/>
    <property type="molecule type" value="Genomic_DNA"/>
</dbReference>
<dbReference type="SUPFAM" id="SSF56935">
    <property type="entry name" value="Porins"/>
    <property type="match status" value="1"/>
</dbReference>
<gene>
    <name evidence="13" type="ORF">FJY68_10395</name>
</gene>
<dbReference type="InterPro" id="IPR000531">
    <property type="entry name" value="Beta-barrel_TonB"/>
</dbReference>
<evidence type="ECO:0000256" key="6">
    <source>
        <dbReference type="ARBA" id="ARBA00023077"/>
    </source>
</evidence>
<dbReference type="InterPro" id="IPR039426">
    <property type="entry name" value="TonB-dep_rcpt-like"/>
</dbReference>
<evidence type="ECO:0000256" key="9">
    <source>
        <dbReference type="ARBA" id="ARBA00023237"/>
    </source>
</evidence>
<evidence type="ECO:0000259" key="12">
    <source>
        <dbReference type="Pfam" id="PF00593"/>
    </source>
</evidence>
<reference evidence="13" key="1">
    <citation type="submission" date="2019-03" db="EMBL/GenBank/DDBJ databases">
        <title>Lake Tanganyika Metagenome-Assembled Genomes (MAGs).</title>
        <authorList>
            <person name="Tran P."/>
        </authorList>
    </citation>
    <scope>NUCLEOTIDE SEQUENCE</scope>
    <source>
        <strain evidence="13">K_DeepCast_150m_m2_040</strain>
    </source>
</reference>
<evidence type="ECO:0000256" key="7">
    <source>
        <dbReference type="ARBA" id="ARBA00023136"/>
    </source>
</evidence>
<keyword evidence="3 10" id="KW-1134">Transmembrane beta strand</keyword>
<dbReference type="Gene3D" id="2.60.40.1120">
    <property type="entry name" value="Carboxypeptidase-like, regulatory domain"/>
    <property type="match status" value="1"/>
</dbReference>
<dbReference type="PANTHER" id="PTHR30069">
    <property type="entry name" value="TONB-DEPENDENT OUTER MEMBRANE RECEPTOR"/>
    <property type="match status" value="1"/>
</dbReference>
<sequence length="905" mass="102312">MRSPVRRYQFLVLGFTTLAAFALAGETGKIAGLVADETGQPLIQANVVVAGQALGAASDVNGYYVILGVPVGTCAVEASMVGYRSVTVTDVRVEPDRTARVDFRLSASAIELPGVTVRAEKPMVSKDVVSARYSVPAREIDFLPAEYLQGGMAVFSPGVARTESSYHVRGGRATEVDYRIDGVSVVDPLSGEFGIELSRSVADEVIFMPGGFSAEYGRAMSGVVNLITAHPKTEPSAAYRIRSEKPMPYYYDFGYTDQALQAHLPVTRGLRLFVNAGATTMDDWDPRLFRLPRKERADYSLYGKAVADLGPKLKFTGSAAAFRSQFDRYQSQWKYRLDDYRSDLRHGDLGSVSLSWLPEERFLGKIQVSRFYTDKTIGVREPGPVNIWKDFQFRDTSEYGLPVIDARNPWRVKWNRYWYFYTDGTYDQYRRTATEAWDSKLFATTQLTANHQLTAGAEAELYDVSSRWFRWPKSNGRFIDNYEFRPVEVGAYVQDKVEHEGLYADIGLRFDHFRPNATYKDDMLDPDSHATRRPAAPKSGLSPRLGASFRMTDWLFARANYGYYLQFPLFSALYDNTVHPMLFRSTFYRDSLLVVGNPDLKPERTQAYELGLQGEVTKDLLLTANLWRKDVFDLVGTRVVPSLPQAYVTYFNIDYAKLTGVEFIIELRRRWFNAKLSYTLAFARGTSSYANEAYYEFIQRGETVPAVEYTLDFDQRNRFFVQADATVPEKATGTKWLDAVLDSLGCHLLGYAGNGFPYSPPGGKGDPATWNTYTGPWRSNIDAVLTKPVKLGRVRIDLVAEVLNLLDIRDVLYVYPETGSPVSDGEQFYYFDFEFVRNDTSVTPQWFGNRNYDPGRDPNHDGYVSADEAQFAEYNRVVAYHKAKIDWVNNFGPPRRARLGFTVGF</sequence>
<dbReference type="Pfam" id="PF13620">
    <property type="entry name" value="CarboxypepD_reg"/>
    <property type="match status" value="1"/>
</dbReference>
<comment type="subcellular location">
    <subcellularLocation>
        <location evidence="1 10">Cell outer membrane</location>
        <topology evidence="1 10">Multi-pass membrane protein</topology>
    </subcellularLocation>
</comment>
<dbReference type="InterPro" id="IPR036942">
    <property type="entry name" value="Beta-barrel_TonB_sf"/>
</dbReference>
<dbReference type="Pfam" id="PF00593">
    <property type="entry name" value="TonB_dep_Rec_b-barrel"/>
    <property type="match status" value="1"/>
</dbReference>
<keyword evidence="7 10" id="KW-0472">Membrane</keyword>
<keyword evidence="2 10" id="KW-0813">Transport</keyword>
<evidence type="ECO:0000256" key="11">
    <source>
        <dbReference type="SAM" id="SignalP"/>
    </source>
</evidence>
<keyword evidence="6" id="KW-0798">TonB box</keyword>
<evidence type="ECO:0000256" key="10">
    <source>
        <dbReference type="PROSITE-ProRule" id="PRU01360"/>
    </source>
</evidence>
<dbReference type="GO" id="GO:0044718">
    <property type="term" value="P:siderophore transmembrane transport"/>
    <property type="evidence" value="ECO:0007669"/>
    <property type="project" value="TreeGrafter"/>
</dbReference>
<dbReference type="PANTHER" id="PTHR30069:SF29">
    <property type="entry name" value="HEMOGLOBIN AND HEMOGLOBIN-HAPTOGLOBIN-BINDING PROTEIN 1-RELATED"/>
    <property type="match status" value="1"/>
</dbReference>
<evidence type="ECO:0000256" key="1">
    <source>
        <dbReference type="ARBA" id="ARBA00004571"/>
    </source>
</evidence>
<organism evidence="13 14">
    <name type="scientific">candidate division WOR-3 bacterium</name>
    <dbReference type="NCBI Taxonomy" id="2052148"/>
    <lineage>
        <taxon>Bacteria</taxon>
        <taxon>Bacteria division WOR-3</taxon>
    </lineage>
</organism>
<feature type="chain" id="PRO_5036906529" description="TonB-dependent receptor-like beta-barrel domain-containing protein" evidence="11">
    <location>
        <begin position="25"/>
        <end position="905"/>
    </location>
</feature>
<keyword evidence="5 11" id="KW-0732">Signal</keyword>
<dbReference type="InterPro" id="IPR008969">
    <property type="entry name" value="CarboxyPept-like_regulatory"/>
</dbReference>
<evidence type="ECO:0000256" key="8">
    <source>
        <dbReference type="ARBA" id="ARBA00023170"/>
    </source>
</evidence>
<dbReference type="GO" id="GO:0015344">
    <property type="term" value="F:siderophore uptake transmembrane transporter activity"/>
    <property type="evidence" value="ECO:0007669"/>
    <property type="project" value="TreeGrafter"/>
</dbReference>
<protein>
    <recommendedName>
        <fullName evidence="12">TonB-dependent receptor-like beta-barrel domain-containing protein</fullName>
    </recommendedName>
</protein>
<accession>A0A937XFK0</accession>
<dbReference type="PROSITE" id="PS52016">
    <property type="entry name" value="TONB_DEPENDENT_REC_3"/>
    <property type="match status" value="1"/>
</dbReference>
<comment type="caution">
    <text evidence="13">The sequence shown here is derived from an EMBL/GenBank/DDBJ whole genome shotgun (WGS) entry which is preliminary data.</text>
</comment>
<keyword evidence="4 10" id="KW-0812">Transmembrane</keyword>
<dbReference type="GO" id="GO:0009279">
    <property type="term" value="C:cell outer membrane"/>
    <property type="evidence" value="ECO:0007669"/>
    <property type="project" value="UniProtKB-SubCell"/>
</dbReference>
<dbReference type="Gene3D" id="2.170.130.10">
    <property type="entry name" value="TonB-dependent receptor, plug domain"/>
    <property type="match status" value="1"/>
</dbReference>
<evidence type="ECO:0000313" key="14">
    <source>
        <dbReference type="Proteomes" id="UP000779900"/>
    </source>
</evidence>
<keyword evidence="8" id="KW-0675">Receptor</keyword>
<dbReference type="AlphaFoldDB" id="A0A937XFK0"/>
<feature type="signal peptide" evidence="11">
    <location>
        <begin position="1"/>
        <end position="24"/>
    </location>
</feature>
<evidence type="ECO:0000256" key="4">
    <source>
        <dbReference type="ARBA" id="ARBA00022692"/>
    </source>
</evidence>
<keyword evidence="9 10" id="KW-0998">Cell outer membrane</keyword>
<evidence type="ECO:0000256" key="5">
    <source>
        <dbReference type="ARBA" id="ARBA00022729"/>
    </source>
</evidence>
<evidence type="ECO:0000256" key="3">
    <source>
        <dbReference type="ARBA" id="ARBA00022452"/>
    </source>
</evidence>
<dbReference type="Proteomes" id="UP000779900">
    <property type="component" value="Unassembled WGS sequence"/>
</dbReference>